<reference evidence="4" key="1">
    <citation type="submission" date="2012-08" db="EMBL/GenBank/DDBJ databases">
        <title>The Genome Sequence of Wuchereria bancrofti.</title>
        <authorList>
            <person name="Nutman T.B."/>
            <person name="Fink D.L."/>
            <person name="Russ C."/>
            <person name="Young S."/>
            <person name="Zeng Q."/>
            <person name="Koehrsen M."/>
            <person name="Alvarado L."/>
            <person name="Berlin A."/>
            <person name="Chapman S.B."/>
            <person name="Chen Z."/>
            <person name="Freedman E."/>
            <person name="Gellesch M."/>
            <person name="Goldberg J."/>
            <person name="Griggs A."/>
            <person name="Gujja S."/>
            <person name="Heilman E.R."/>
            <person name="Heiman D."/>
            <person name="Hepburn T."/>
            <person name="Howarth C."/>
            <person name="Jen D."/>
            <person name="Larson L."/>
            <person name="Lewis B."/>
            <person name="Mehta T."/>
            <person name="Park D."/>
            <person name="Pearson M."/>
            <person name="Roberts A."/>
            <person name="Saif S."/>
            <person name="Shea T."/>
            <person name="Shenoy N."/>
            <person name="Sisk P."/>
            <person name="Stolte C."/>
            <person name="Sykes S."/>
            <person name="Walk T."/>
            <person name="White J."/>
            <person name="Yandava C."/>
            <person name="Haas B."/>
            <person name="Henn M.R."/>
            <person name="Nusbaum C."/>
            <person name="Birren B."/>
        </authorList>
    </citation>
    <scope>NUCLEOTIDE SEQUENCE [LARGE SCALE GENOMIC DNA]</scope>
    <source>
        <strain evidence="4">NA</strain>
    </source>
</reference>
<feature type="region of interest" description="Disordered" evidence="1">
    <location>
        <begin position="1"/>
        <end position="36"/>
    </location>
</feature>
<evidence type="ECO:0000313" key="3">
    <source>
        <dbReference type="EMBL" id="VDM15346.1"/>
    </source>
</evidence>
<name>J9ELJ2_WUCBA</name>
<dbReference type="EMBL" id="ADBV01009402">
    <property type="protein sequence ID" value="EJW76209.1"/>
    <property type="molecule type" value="Genomic_DNA"/>
</dbReference>
<dbReference type="Proteomes" id="UP000004810">
    <property type="component" value="Unassembled WGS sequence"/>
</dbReference>
<reference evidence="2" key="2">
    <citation type="submission" date="2012-08" db="EMBL/GenBank/DDBJ databases">
        <title>The Genome Sequence of Wuchereria bancrofti.</title>
        <authorList>
            <consortium name="The Broad Institute Genome Sequencing Platform"/>
            <consortium name="Broad Institute Genome Sequencing Center for Infectious Disease"/>
            <person name="Nutman T.B."/>
            <person name="Fink D.L."/>
            <person name="Russ C."/>
            <person name="Young S."/>
            <person name="Zeng Q."/>
            <person name="Koehrsen M."/>
            <person name="Alvarado L."/>
            <person name="Berlin A."/>
            <person name="Borenstein D."/>
            <person name="Chapman S.B."/>
            <person name="Chen Z."/>
            <person name="Engels R."/>
            <person name="Freedman E."/>
            <person name="Gellesch M."/>
            <person name="Goldberg J."/>
            <person name="Griggs A."/>
            <person name="Gujja S."/>
            <person name="Heilman E.R."/>
            <person name="Heiman D."/>
            <person name="Hepburn T."/>
            <person name="Howarth C."/>
            <person name="Jen D."/>
            <person name="Larson L."/>
            <person name="Lewis B."/>
            <person name="Mehta T."/>
            <person name="Park D."/>
            <person name="Pearson M."/>
            <person name="Richards J."/>
            <person name="Roberts A."/>
            <person name="Saif S."/>
            <person name="Shea T."/>
            <person name="Shenoy N."/>
            <person name="Sisk P."/>
            <person name="Stolte C."/>
            <person name="Sykes S."/>
            <person name="Walk T."/>
            <person name="White J."/>
            <person name="Yandava C."/>
            <person name="Haas B."/>
            <person name="Henn M.R."/>
            <person name="Nusbaum C."/>
            <person name="Birren B."/>
        </authorList>
    </citation>
    <scope>NUCLEOTIDE SEQUENCE</scope>
</reference>
<proteinExistence type="predicted"/>
<sequence>NWPSGSSTISKYSISSGVSPSSAPPPDPHNDQQSLTNRFSIRKRIDMYDRLSATTIISSKERFQRAKSTLNEQLQLRIPEQKIMKLYKV</sequence>
<organism evidence="2 4">
    <name type="scientific">Wuchereria bancrofti</name>
    <dbReference type="NCBI Taxonomy" id="6293"/>
    <lineage>
        <taxon>Eukaryota</taxon>
        <taxon>Metazoa</taxon>
        <taxon>Ecdysozoa</taxon>
        <taxon>Nematoda</taxon>
        <taxon>Chromadorea</taxon>
        <taxon>Rhabditida</taxon>
        <taxon>Spirurina</taxon>
        <taxon>Spiruromorpha</taxon>
        <taxon>Filarioidea</taxon>
        <taxon>Onchocercidae</taxon>
        <taxon>Wuchereria</taxon>
    </lineage>
</organism>
<evidence type="ECO:0000313" key="2">
    <source>
        <dbReference type="EMBL" id="EJW76209.1"/>
    </source>
</evidence>
<dbReference type="EMBL" id="UYWW01007632">
    <property type="protein sequence ID" value="VDM15346.1"/>
    <property type="molecule type" value="Genomic_DNA"/>
</dbReference>
<evidence type="ECO:0000313" key="5">
    <source>
        <dbReference type="Proteomes" id="UP000270924"/>
    </source>
</evidence>
<accession>J9ELJ2</accession>
<dbReference type="OrthoDB" id="1394818at2759"/>
<evidence type="ECO:0000313" key="4">
    <source>
        <dbReference type="Proteomes" id="UP000004810"/>
    </source>
</evidence>
<dbReference type="OMA" id="RIDMYDR"/>
<evidence type="ECO:0000256" key="1">
    <source>
        <dbReference type="SAM" id="MobiDB-lite"/>
    </source>
</evidence>
<feature type="compositionally biased region" description="Low complexity" evidence="1">
    <location>
        <begin position="1"/>
        <end position="21"/>
    </location>
</feature>
<dbReference type="AlphaFoldDB" id="J9ELJ2"/>
<gene>
    <name evidence="3" type="ORF">WBA_LOCUS8732</name>
    <name evidence="2" type="ORF">WUBG_12882</name>
</gene>
<feature type="non-terminal residue" evidence="2">
    <location>
        <position position="1"/>
    </location>
</feature>
<dbReference type="Proteomes" id="UP000270924">
    <property type="component" value="Unassembled WGS sequence"/>
</dbReference>
<protein>
    <submittedName>
        <fullName evidence="2">Uncharacterized protein</fullName>
    </submittedName>
</protein>
<reference evidence="3 5" key="3">
    <citation type="submission" date="2018-11" db="EMBL/GenBank/DDBJ databases">
        <authorList>
            <consortium name="Pathogen Informatics"/>
        </authorList>
    </citation>
    <scope>NUCLEOTIDE SEQUENCE [LARGE SCALE GENOMIC DNA]</scope>
</reference>
<keyword evidence="5" id="KW-1185">Reference proteome</keyword>
<dbReference type="InParanoid" id="J9ELJ2"/>